<reference evidence="1 2" key="1">
    <citation type="submission" date="2020-07" db="EMBL/GenBank/DDBJ databases">
        <title>non toxigenic Corynebacterium sp. nov from a clinical source.</title>
        <authorList>
            <person name="Bernier A.-M."/>
            <person name="Bernard K."/>
        </authorList>
    </citation>
    <scope>NUCLEOTIDE SEQUENCE [LARGE SCALE GENOMIC DNA]</scope>
    <source>
        <strain evidence="2">NML 93-0612</strain>
    </source>
</reference>
<dbReference type="EMBL" id="CP059833">
    <property type="protein sequence ID" value="QMV85298.1"/>
    <property type="molecule type" value="Genomic_DNA"/>
</dbReference>
<organism evidence="1 2">
    <name type="scientific">Corynebacterium hindlerae</name>
    <dbReference type="NCBI Taxonomy" id="699041"/>
    <lineage>
        <taxon>Bacteria</taxon>
        <taxon>Bacillati</taxon>
        <taxon>Actinomycetota</taxon>
        <taxon>Actinomycetes</taxon>
        <taxon>Mycobacteriales</taxon>
        <taxon>Corynebacteriaceae</taxon>
        <taxon>Corynebacterium</taxon>
    </lineage>
</organism>
<proteinExistence type="predicted"/>
<dbReference type="Pfam" id="PF06475">
    <property type="entry name" value="Glycolipid_bind"/>
    <property type="match status" value="1"/>
</dbReference>
<accession>A0A7G5FFA7</accession>
<dbReference type="RefSeq" id="WP_182386120.1">
    <property type="nucleotide sequence ID" value="NZ_CP059833.1"/>
</dbReference>
<sequence length="195" mass="21498">MDYYTWRNLQDESQRDICCVALQDNGLTAVGIQTCSEYQANWMLDASTDWITSRVHVQVQGAGWQRSLELIRDSDGVWDQTVSLSGIQPAEMPEPGIAPGTDLSSALDVDLGKCPLTNVMPIRRLGLLSGDVPKTQLIMAWIDMPSLRVIASDQYYSSIDSRHVRYASGTRGVDVSLTVDANGVVTQYPDLALVF</sequence>
<gene>
    <name evidence="1" type="ORF">HW450_00595</name>
</gene>
<evidence type="ECO:0000313" key="2">
    <source>
        <dbReference type="Proteomes" id="UP000515570"/>
    </source>
</evidence>
<dbReference type="Proteomes" id="UP000515570">
    <property type="component" value="Chromosome"/>
</dbReference>
<evidence type="ECO:0000313" key="1">
    <source>
        <dbReference type="EMBL" id="QMV85298.1"/>
    </source>
</evidence>
<keyword evidence="2" id="KW-1185">Reference proteome</keyword>
<protein>
    <submittedName>
        <fullName evidence="1">Putative glycolipid-binding domain-containing protein</fullName>
    </submittedName>
</protein>
<dbReference type="SUPFAM" id="SSF159275">
    <property type="entry name" value="PA1994-like"/>
    <property type="match status" value="1"/>
</dbReference>
<dbReference type="AlphaFoldDB" id="A0A7G5FFA7"/>
<dbReference type="InterPro" id="IPR009467">
    <property type="entry name" value="Glycolipid-bd_prot_put"/>
</dbReference>
<name>A0A7G5FFA7_9CORY</name>